<evidence type="ECO:0000256" key="10">
    <source>
        <dbReference type="RuleBase" id="RU365011"/>
    </source>
</evidence>
<feature type="region of interest" description="Disordered" evidence="11">
    <location>
        <begin position="837"/>
        <end position="863"/>
    </location>
</feature>
<evidence type="ECO:0000256" key="9">
    <source>
        <dbReference type="ARBA" id="ARBA00023136"/>
    </source>
</evidence>
<evidence type="ECO:0000256" key="3">
    <source>
        <dbReference type="ARBA" id="ARBA00022448"/>
    </source>
</evidence>
<evidence type="ECO:0000256" key="1">
    <source>
        <dbReference type="ARBA" id="ARBA00004477"/>
    </source>
</evidence>
<keyword evidence="5 10" id="KW-0378">Hydrolase</keyword>
<comment type="similarity">
    <text evidence="2 10">Belongs to the GPI inositol-deacylase family.</text>
</comment>
<feature type="transmembrane region" description="Helical" evidence="10">
    <location>
        <begin position="896"/>
        <end position="914"/>
    </location>
</feature>
<dbReference type="PANTHER" id="PTHR15495">
    <property type="entry name" value="NEGATIVE REGULATOR OF VESICLE FORMATION-RELATED"/>
    <property type="match status" value="1"/>
</dbReference>
<evidence type="ECO:0000256" key="7">
    <source>
        <dbReference type="ARBA" id="ARBA00022927"/>
    </source>
</evidence>
<dbReference type="SUPFAM" id="SSF53474">
    <property type="entry name" value="alpha/beta-Hydrolases"/>
    <property type="match status" value="1"/>
</dbReference>
<evidence type="ECO:0000256" key="5">
    <source>
        <dbReference type="ARBA" id="ARBA00022801"/>
    </source>
</evidence>
<feature type="transmembrane region" description="Helical" evidence="10">
    <location>
        <begin position="735"/>
        <end position="753"/>
    </location>
</feature>
<feature type="transmembrane region" description="Helical" evidence="10">
    <location>
        <begin position="694"/>
        <end position="714"/>
    </location>
</feature>
<sequence>MLQFIGRKRLGSSLLPVVAATGLFMLGLMAHLFTTTKFGDADSPACRAIWMFPSYARLTTFDESHTKLARKYSLHLYREQNVDNIPDDGDFHDSLTGIPVLFIPGNAGSYKQVRSIAAETATTYWREWNEGTLSNKEASHYDFFTADFNEDFTAFHGRTIVDQAEYLNEAIKFILKLYSSQQNPPKSVVLLAHSMGGVVARAMLSLPNYREESVNTILTLATPHALAPLTFDGDLTRVYSAMDRFWYEGYHSNVSTKYSEMARRRVKDVAIVSITGGGLDNTLPADYTTLGYLVPPSNGFTVYTTGIPSVWTPMDHLAIVWCDQLRIAVSRALLNIADKSSPTRTYSLAKKMRALRKTLLSGFEDYSTQDKVATREPETIELKLDSQKIRRMKSGERLRSFKQTEPTTTIFNIPENVNSSFSLLSSSRLSFWEEHRDGSENPSVLLCSNMDMSDSTGREDNKLYELTTENTNEYVALKCVDVKDDASAVPRSFSDSSSVAESSAGGDHSPFYAIQFNHTVLSQFDTIVVVENVRTDENQFLIADLVESSKTKYDLGKGMLNLMRRGADIALPNTRPLAANIYIPGAWSSILIYQVKVHYATKESSTHLPLFAPFIRQWSTEPYETKWHVNVEKNNEMLLTMHGIAPFTPIKIRHDHRYGLNLELWSDPSTEDLPIDIYLSIDFFKSMRLLVLRYRLALVACCLSVTLLSFLFQFNHYIQSNVFPSVIYGLTKICSLKWFPVIFSLLSVLSSVVNNLRVQQFLNLIDPVVLQDSNEINNSLSNDFKLNSFYLGLEEPYLWLIGPIFFMMGVGIILVTYFSLLGVATVISKTKDLFKRPKRGMDSETDTETVNKNKNKNKEEAEESVPMAVSTSFPVRKIVAMILILIAVPFYLPYQFVYVVCCIVQIISTIKLVVAQPQNKSMLNYMITLLILMLWTLPINVPVLIVFIHNFAVNWKTPFSSHHNILAILPILMLMERHSSGNYLPRAVAAKKTNVFITRALVGYFIFYCIIYGIRHTFWLHHLLNVFFCWLLIQYYGQKK</sequence>
<dbReference type="InterPro" id="IPR056824">
    <property type="entry name" value="PGAP1_TMD"/>
</dbReference>
<dbReference type="EC" id="3.1.-.-" evidence="10"/>
<dbReference type="Pfam" id="PF25140">
    <property type="entry name" value="PGAP1_TMD"/>
    <property type="match status" value="1"/>
</dbReference>
<evidence type="ECO:0000313" key="14">
    <source>
        <dbReference type="EMBL" id="CAK7918800.1"/>
    </source>
</evidence>
<feature type="domain" description="GPI inositol-deacylase transmembrane" evidence="13">
    <location>
        <begin position="697"/>
        <end position="1035"/>
    </location>
</feature>
<name>A0ABP0EIP0_9ASCO</name>
<keyword evidence="15" id="KW-1185">Reference proteome</keyword>
<keyword evidence="7 10" id="KW-0653">Protein transport</keyword>
<keyword evidence="3 10" id="KW-0813">Transport</keyword>
<evidence type="ECO:0000256" key="6">
    <source>
        <dbReference type="ARBA" id="ARBA00022824"/>
    </source>
</evidence>
<keyword evidence="9 10" id="KW-0472">Membrane</keyword>
<keyword evidence="8 10" id="KW-1133">Transmembrane helix</keyword>
<dbReference type="Proteomes" id="UP001497600">
    <property type="component" value="Chromosome G"/>
</dbReference>
<comment type="subcellular location">
    <subcellularLocation>
        <location evidence="1">Endoplasmic reticulum membrane</location>
        <topology evidence="1">Multi-pass membrane protein</topology>
    </subcellularLocation>
</comment>
<evidence type="ECO:0000256" key="4">
    <source>
        <dbReference type="ARBA" id="ARBA00022692"/>
    </source>
</evidence>
<dbReference type="Gene3D" id="3.40.50.1820">
    <property type="entry name" value="alpha/beta hydrolase"/>
    <property type="match status" value="1"/>
</dbReference>
<evidence type="ECO:0000259" key="12">
    <source>
        <dbReference type="Pfam" id="PF07819"/>
    </source>
</evidence>
<evidence type="ECO:0000256" key="2">
    <source>
        <dbReference type="ARBA" id="ARBA00006931"/>
    </source>
</evidence>
<feature type="domain" description="GPI inositol-deacylase PGAP1-like alpha/beta" evidence="12">
    <location>
        <begin position="95"/>
        <end position="335"/>
    </location>
</feature>
<dbReference type="PANTHER" id="PTHR15495:SF7">
    <property type="entry name" value="GPI INOSITOL-DEACYLASE"/>
    <property type="match status" value="1"/>
</dbReference>
<dbReference type="InterPro" id="IPR029058">
    <property type="entry name" value="AB_hydrolase_fold"/>
</dbReference>
<feature type="transmembrane region" description="Helical" evidence="10">
    <location>
        <begin position="797"/>
        <end position="827"/>
    </location>
</feature>
<dbReference type="InterPro" id="IPR039529">
    <property type="entry name" value="PGAP1/BST1"/>
</dbReference>
<keyword evidence="4 10" id="KW-0812">Transmembrane</keyword>
<feature type="transmembrane region" description="Helical" evidence="10">
    <location>
        <begin position="12"/>
        <end position="33"/>
    </location>
</feature>
<evidence type="ECO:0000256" key="11">
    <source>
        <dbReference type="SAM" id="MobiDB-lite"/>
    </source>
</evidence>
<protein>
    <recommendedName>
        <fullName evidence="10">GPI inositol-deacylase</fullName>
        <ecNumber evidence="10">3.1.-.-</ecNumber>
    </recommendedName>
</protein>
<dbReference type="Pfam" id="PF07819">
    <property type="entry name" value="PGAP1"/>
    <property type="match status" value="1"/>
</dbReference>
<feature type="transmembrane region" description="Helical" evidence="10">
    <location>
        <begin position="996"/>
        <end position="1014"/>
    </location>
</feature>
<proteinExistence type="inferred from homology"/>
<evidence type="ECO:0000313" key="15">
    <source>
        <dbReference type="Proteomes" id="UP001497600"/>
    </source>
</evidence>
<feature type="transmembrane region" description="Helical" evidence="10">
    <location>
        <begin position="926"/>
        <end position="953"/>
    </location>
</feature>
<feature type="transmembrane region" description="Helical" evidence="10">
    <location>
        <begin position="1020"/>
        <end position="1037"/>
    </location>
</feature>
<dbReference type="EMBL" id="OZ004259">
    <property type="protein sequence ID" value="CAK7918800.1"/>
    <property type="molecule type" value="Genomic_DNA"/>
</dbReference>
<organism evidence="14 15">
    <name type="scientific">[Candida] anglica</name>
    <dbReference type="NCBI Taxonomy" id="148631"/>
    <lineage>
        <taxon>Eukaryota</taxon>
        <taxon>Fungi</taxon>
        <taxon>Dikarya</taxon>
        <taxon>Ascomycota</taxon>
        <taxon>Saccharomycotina</taxon>
        <taxon>Pichiomycetes</taxon>
        <taxon>Debaryomycetaceae</taxon>
        <taxon>Kurtzmaniella</taxon>
    </lineage>
</organism>
<reference evidence="14 15" key="1">
    <citation type="submission" date="2024-01" db="EMBL/GenBank/DDBJ databases">
        <authorList>
            <consortium name="Genoscope - CEA"/>
            <person name="William W."/>
        </authorList>
    </citation>
    <scope>NUCLEOTIDE SEQUENCE [LARGE SCALE GENOMIC DNA]</scope>
    <source>
        <strain evidence="14 15">29B2s-10</strain>
    </source>
</reference>
<comment type="function">
    <text evidence="10">Involved in inositol deacylation of GPI-anchored proteins which plays important roles in the quality control and ER-associated degradation of GPI-anchored proteins.</text>
</comment>
<keyword evidence="6 10" id="KW-0256">Endoplasmic reticulum</keyword>
<evidence type="ECO:0000256" key="8">
    <source>
        <dbReference type="ARBA" id="ARBA00022989"/>
    </source>
</evidence>
<evidence type="ECO:0000259" key="13">
    <source>
        <dbReference type="Pfam" id="PF25140"/>
    </source>
</evidence>
<gene>
    <name evidence="14" type="primary">BST1</name>
    <name evidence="14" type="ORF">CAAN4_G14972</name>
</gene>
<accession>A0ABP0EIP0</accession>
<dbReference type="Pfam" id="PF25141">
    <property type="entry name" value="PGAP1_2nd"/>
    <property type="match status" value="1"/>
</dbReference>
<dbReference type="InterPro" id="IPR012908">
    <property type="entry name" value="PGAP1-ab_dom-like"/>
</dbReference>